<protein>
    <submittedName>
        <fullName evidence="2">NADH dehydrogenase subunit 6</fullName>
    </submittedName>
</protein>
<name>A0A8K1SWR6_9CEST</name>
<reference evidence="2" key="1">
    <citation type="submission" date="2021-07" db="EMBL/GenBank/DDBJ databases">
        <title>Comparative characterization of mitogenomes from five orders of elasmobranch parasites indicate that total evidence analysis is superior to single genes for cestodes (Cestoda: Tapeworms).</title>
        <authorList>
            <person name="Trevisan B."/>
            <person name="Jacob Machado D."/>
            <person name="Galafasse Lahr D."/>
            <person name="Portella de Luna Marques F."/>
        </authorList>
    </citation>
    <scope>NUCLEOTIDE SEQUENCE</scope>
</reference>
<keyword evidence="1" id="KW-1133">Transmembrane helix</keyword>
<accession>A0A8K1SWR6</accession>
<proteinExistence type="predicted"/>
<evidence type="ECO:0000256" key="1">
    <source>
        <dbReference type="SAM" id="Phobius"/>
    </source>
</evidence>
<dbReference type="Gene3D" id="1.20.120.1200">
    <property type="entry name" value="NADH-ubiquinone/plastoquinone oxidoreductase chain 6, subunit NuoJ"/>
    <property type="match status" value="1"/>
</dbReference>
<dbReference type="EMBL" id="MZ594581">
    <property type="protein sequence ID" value="UFQ88435.1"/>
    <property type="molecule type" value="Genomic_DNA"/>
</dbReference>
<keyword evidence="1" id="KW-0472">Membrane</keyword>
<gene>
    <name evidence="2" type="primary">ND6</name>
</gene>
<dbReference type="AlphaFoldDB" id="A0A8K1SWR6"/>
<keyword evidence="1" id="KW-0812">Transmembrane</keyword>
<organism evidence="2">
    <name type="scientific">Rhinebothrium sp. LRP 10407</name>
    <dbReference type="NCBI Taxonomy" id="2899471"/>
    <lineage>
        <taxon>Eukaryota</taxon>
        <taxon>Metazoa</taxon>
        <taxon>Spiralia</taxon>
        <taxon>Lophotrochozoa</taxon>
        <taxon>Platyhelminthes</taxon>
        <taxon>Cestoda</taxon>
        <taxon>Eucestoda</taxon>
        <taxon>Rhinebothriidea</taxon>
        <taxon>Rhinebothrium</taxon>
    </lineage>
</organism>
<feature type="transmembrane region" description="Helical" evidence="1">
    <location>
        <begin position="123"/>
        <end position="145"/>
    </location>
</feature>
<dbReference type="InterPro" id="IPR042106">
    <property type="entry name" value="Nuo/plastoQ_OxRdtase_6_NuoJ"/>
</dbReference>
<keyword evidence="2" id="KW-0496">Mitochondrion</keyword>
<geneLocation type="mitochondrion" evidence="2"/>
<feature type="transmembrane region" description="Helical" evidence="1">
    <location>
        <begin position="47"/>
        <end position="69"/>
    </location>
</feature>
<evidence type="ECO:0000313" key="2">
    <source>
        <dbReference type="EMBL" id="UFQ88435.1"/>
    </source>
</evidence>
<feature type="transmembrane region" description="Helical" evidence="1">
    <location>
        <begin position="81"/>
        <end position="103"/>
    </location>
</feature>
<sequence length="151" mass="17269">MVLSLCLLSYFLCLVMFSLVSHPVYYCVLLVLNAMLCSSVCYFSFGFSWYSLLFCLVYIGGVYILFVFVSVHSPNTSSMSYWQFSPVVWFILIFICVTFGSLLSFTLVSAEFSSYLCTLTEGSFYTCMCLTLLFGFIMLSLVMCVKINHYR</sequence>